<reference evidence="7 8" key="1">
    <citation type="submission" date="2018-07" db="EMBL/GenBank/DDBJ databases">
        <title>Genomic Encyclopedia of Type Strains, Phase IV (KMG-IV): sequencing the most valuable type-strain genomes for metagenomic binning, comparative biology and taxonomic classification.</title>
        <authorList>
            <person name="Goeker M."/>
        </authorList>
    </citation>
    <scope>NUCLEOTIDE SEQUENCE [LARGE SCALE GENOMIC DNA]</scope>
    <source>
        <strain evidence="7 8">DSM 21410</strain>
    </source>
</reference>
<proteinExistence type="inferred from homology"/>
<evidence type="ECO:0000256" key="3">
    <source>
        <dbReference type="ARBA" id="ARBA00022807"/>
    </source>
</evidence>
<keyword evidence="6" id="KW-0732">Signal</keyword>
<evidence type="ECO:0000256" key="4">
    <source>
        <dbReference type="PIRNR" id="PIRNR005700"/>
    </source>
</evidence>
<evidence type="ECO:0000256" key="5">
    <source>
        <dbReference type="PIRSR" id="PIRSR005700-1"/>
    </source>
</evidence>
<protein>
    <recommendedName>
        <fullName evidence="4">Aminopeptidase</fullName>
    </recommendedName>
</protein>
<dbReference type="GO" id="GO:0009636">
    <property type="term" value="P:response to toxic substance"/>
    <property type="evidence" value="ECO:0007669"/>
    <property type="project" value="TreeGrafter"/>
</dbReference>
<dbReference type="InterPro" id="IPR004134">
    <property type="entry name" value="Peptidase_C1B"/>
</dbReference>
<keyword evidence="4" id="KW-0031">Aminopeptidase</keyword>
<dbReference type="Gene3D" id="3.90.70.10">
    <property type="entry name" value="Cysteine proteinases"/>
    <property type="match status" value="1"/>
</dbReference>
<comment type="similarity">
    <text evidence="4">Belongs to the peptidase C1 family.</text>
</comment>
<evidence type="ECO:0000313" key="8">
    <source>
        <dbReference type="Proteomes" id="UP000253517"/>
    </source>
</evidence>
<dbReference type="GO" id="GO:0070005">
    <property type="term" value="F:cysteine-type aminopeptidase activity"/>
    <property type="evidence" value="ECO:0007669"/>
    <property type="project" value="InterPro"/>
</dbReference>
<dbReference type="InterPro" id="IPR038765">
    <property type="entry name" value="Papain-like_cys_pep_sf"/>
</dbReference>
<gene>
    <name evidence="7" type="ORF">DES35_10177</name>
</gene>
<dbReference type="PROSITE" id="PS00139">
    <property type="entry name" value="THIOL_PROTEASE_CYS"/>
    <property type="match status" value="1"/>
</dbReference>
<accession>A0A369A9N9</accession>
<feature type="signal peptide" evidence="6">
    <location>
        <begin position="1"/>
        <end position="21"/>
    </location>
</feature>
<comment type="caution">
    <text evidence="7">The sequence shown here is derived from an EMBL/GenBank/DDBJ whole genome shotgun (WGS) entry which is preliminary data.</text>
</comment>
<organism evidence="7 8">
    <name type="scientific">Schleiferia thermophila</name>
    <dbReference type="NCBI Taxonomy" id="884107"/>
    <lineage>
        <taxon>Bacteria</taxon>
        <taxon>Pseudomonadati</taxon>
        <taxon>Bacteroidota</taxon>
        <taxon>Flavobacteriia</taxon>
        <taxon>Flavobacteriales</taxon>
        <taxon>Schleiferiaceae</taxon>
        <taxon>Schleiferia</taxon>
    </lineage>
</organism>
<keyword evidence="2 4" id="KW-0378">Hydrolase</keyword>
<dbReference type="PIRSF" id="PIRSF005700">
    <property type="entry name" value="PepC"/>
    <property type="match status" value="1"/>
</dbReference>
<dbReference type="RefSeq" id="WP_037360717.1">
    <property type="nucleotide sequence ID" value="NZ_BHZF01000001.1"/>
</dbReference>
<dbReference type="Pfam" id="PF03051">
    <property type="entry name" value="Peptidase_C1_2"/>
    <property type="match status" value="1"/>
</dbReference>
<keyword evidence="8" id="KW-1185">Reference proteome</keyword>
<evidence type="ECO:0000256" key="6">
    <source>
        <dbReference type="SAM" id="SignalP"/>
    </source>
</evidence>
<keyword evidence="1 4" id="KW-0645">Protease</keyword>
<dbReference type="GO" id="GO:0006508">
    <property type="term" value="P:proteolysis"/>
    <property type="evidence" value="ECO:0007669"/>
    <property type="project" value="UniProtKB-KW"/>
</dbReference>
<name>A0A369A9N9_9FLAO</name>
<dbReference type="Proteomes" id="UP000253517">
    <property type="component" value="Unassembled WGS sequence"/>
</dbReference>
<keyword evidence="3 4" id="KW-0788">Thiol protease</keyword>
<feature type="chain" id="PRO_5016900700" description="Aminopeptidase" evidence="6">
    <location>
        <begin position="22"/>
        <end position="397"/>
    </location>
</feature>
<dbReference type="PANTHER" id="PTHR10363">
    <property type="entry name" value="BLEOMYCIN HYDROLASE"/>
    <property type="match status" value="1"/>
</dbReference>
<feature type="active site" evidence="5">
    <location>
        <position position="331"/>
    </location>
</feature>
<feature type="active site" evidence="5">
    <location>
        <position position="63"/>
    </location>
</feature>
<sequence>MTFREFRYLILLFLFTATLSAQDDLINKIKRHDQAGAGQQYQFTIIKNHEALPVKDQASSGTCWSYSATSFIESELRRLGRPVVDLSEMFTVRQVYLDKGIKYVRLNGYLNFAQGGQLPDLLYVMKKYGAVPAAVFQGLNYGETKNKHSELEAALKNFLDAIVKNPNGRLSTAWLSAYESIITAYLGSYPSEFVWEGKKYTPRTFLTDYLRINPDDYIQITSFSHEPFYKPMYVEVPDNWAWGLSYNLPLDEMMRTLRHAIDNGFTAAWATDVSEKGFSIKNGIAIVPQKPYEQMTDDEKKTMFDGPRPEMIVTQEQRQQAFDNFETTDDHGMHITGIARDQNGTLYYITKNSWGLIPNAHRDGYLMASEAYVRYKTIAILLHKDALPRDIRAKLNL</sequence>
<dbReference type="AlphaFoldDB" id="A0A369A9N9"/>
<evidence type="ECO:0000256" key="1">
    <source>
        <dbReference type="ARBA" id="ARBA00022670"/>
    </source>
</evidence>
<evidence type="ECO:0000256" key="2">
    <source>
        <dbReference type="ARBA" id="ARBA00022801"/>
    </source>
</evidence>
<evidence type="ECO:0000313" key="7">
    <source>
        <dbReference type="EMBL" id="RCX04807.1"/>
    </source>
</evidence>
<dbReference type="PANTHER" id="PTHR10363:SF2">
    <property type="entry name" value="BLEOMYCIN HYDROLASE"/>
    <property type="match status" value="1"/>
</dbReference>
<dbReference type="EMBL" id="QPJS01000001">
    <property type="protein sequence ID" value="RCX04807.1"/>
    <property type="molecule type" value="Genomic_DNA"/>
</dbReference>
<dbReference type="GO" id="GO:0043418">
    <property type="term" value="P:homocysteine catabolic process"/>
    <property type="evidence" value="ECO:0007669"/>
    <property type="project" value="TreeGrafter"/>
</dbReference>
<dbReference type="GO" id="GO:0005737">
    <property type="term" value="C:cytoplasm"/>
    <property type="evidence" value="ECO:0007669"/>
    <property type="project" value="TreeGrafter"/>
</dbReference>
<dbReference type="SUPFAM" id="SSF54001">
    <property type="entry name" value="Cysteine proteinases"/>
    <property type="match status" value="1"/>
</dbReference>
<feature type="active site" evidence="5">
    <location>
        <position position="352"/>
    </location>
</feature>
<dbReference type="InterPro" id="IPR000169">
    <property type="entry name" value="Pept_cys_AS"/>
</dbReference>